<keyword evidence="2 6" id="KW-0732">Signal</keyword>
<name>A0ABV1HG34_9FIRM</name>
<dbReference type="Gene3D" id="2.60.40.1850">
    <property type="match status" value="3"/>
</dbReference>
<dbReference type="SMART" id="SM00725">
    <property type="entry name" value="NEAT"/>
    <property type="match status" value="2"/>
</dbReference>
<evidence type="ECO:0000256" key="6">
    <source>
        <dbReference type="SAM" id="SignalP"/>
    </source>
</evidence>
<feature type="compositionally biased region" description="Low complexity" evidence="4">
    <location>
        <begin position="1893"/>
        <end position="1918"/>
    </location>
</feature>
<keyword evidence="3" id="KW-0175">Coiled coil</keyword>
<feature type="coiled-coil region" evidence="3">
    <location>
        <begin position="1149"/>
        <end position="1176"/>
    </location>
</feature>
<dbReference type="Gene3D" id="1.20.1270.70">
    <property type="entry name" value="Designed single chain three-helix bundle"/>
    <property type="match status" value="1"/>
</dbReference>
<feature type="domain" description="NEAT" evidence="7">
    <location>
        <begin position="1927"/>
        <end position="2084"/>
    </location>
</feature>
<sequence length="2223" mass="245134">MRRKIYKSLTAILLASTMITGVVQTPITSYASAVNAINETQNVSERDQLKTLIEKADKLNENDYTAESWAEFKEVRESIDDVDEIPDKFVGVILQNLQEAINNLELVQTENEERKQLKALIEKADKLNENDYTAESWAEFKDVRDSIENVDEIPDKFVGIVLQNLQEAIDNLEPAKAESEERKRLKALIEKADKLNESDYTAESWAEFKEVRESIDDVDEIPDQYVGIVLQNLQEAIENLEPAKAESEERKQLKALIEKADKLNESDYTAESWAEFKEVRESIDDVDEIPDQYVGIVLQNLQEAIENLEPAKAESEERKQLKALIEKADKLNESDYTAESWVEFKEVRDAIEDVDAIPDKYVGTVLQNLQDAIDGLKKAENDTKLQLDDGYYIANLTCGTFQKGNLLEKYSTGGISGTALITAKNHKYTITLNAVAGNTIEYFDVLNKEYDQDDNYQNKLGTKGWLNDSAIVDTKKYSEAVRNGATDENNKYWQDVEWKINKENGNATISFSMDDLERQLLIYETVSSSYNGATSKIYRENLTIDTQNATKIDKDNISTSGTISYTANGDSFSMFTDGEAEWNVTDNVGTATYTIDTNWLENHSQNIRWIKDDAGNTIDLSEGHVELTYDLNDYTTLACGRSIIYQEKISNSISTYMITLVPKTGKITQVSLIDKETGTKLETTSDIVNPDASLISEEIVDDPDNKEDPYDCLMANIDGLYKNYYMATYKIQYKNGSKLIDTSKKVTLKFKIPDDWNADKVQLATFIDNLGTNPNVSGSVEKTDDGNYFVISTNKLGHYALYETKTTQDADKLENGTYKIPVSVYHLTKEGQLSMANRCLGGTAELVVNDDVKTLYMDYTSVENMSLTSYMTKMWIYGADMEMKGNQPTGSLIPVVFTSYYKNEDGSYLTDSFNEGTLNYYPKTGYVQLVSDKAQWPARFKVPIMDAIGGGNFEQDAWLTLDWANAKKTSDDVPNVPIKNGLKELLSIEKTAIQAEYTADSWANMTKAYDEAEKIYKNDSSSEEELTNAYISLRTAIDSLEKEKAPELTEGVYTATGKIDDTEYITDTRFLVGEDGKKSDIYLKSKDIQQFEYYDLTSQEYKEAKLIKNDKEEVAGIEFSLNEMANSVSIRYQTADGKTAQGLLTFVDMSKQEVNKDSLKEIINTAQEKLKDAAENPENYDSKAVSALQTAVSNGTEVFKNPVSIQSEVDEQVDAINVAINNLAKVASLDKLNKAIEKAESKNEEEYTATSYNTMKELLNQAQELVKNESASVTEIDKMTLELNAAIKGLVKRASDWTAFDEMYEKATGITNDANYPGWDALQTVIAEAKALKENPDATQDKVDAMTKTLETAIANLQGSVDKSELIKMISNAKALDTSAYMQSSVDAFNAAIDAAQAVVNNPNASQNDVDKQILALQAAADAMLEKEKENVVYDGVYTIDGKMWHASADQPSMGNAALLKPMQVVVSTDKETGKTTAVLRMEYAPLTTSGFEGYLAELNYFPGWEGGKTGYDMPDGETPVPATVESYYEDTYDSYNDPKTGTDSNVKGKLYPHIMNLTLDSLGDSEVWVQVYVPVMEALNTGSGRQYAKIQLDWDSRKQISGVETDKSKLKKLIDEASKLEQGEASDESFAALQKMILAATDVYNSMNAGQDSVDNSVKALQAAIDALTKDEVKTDKSELKKAIKAADSYLNNSDITYSDASKALLQQARDEAQKVFDDENASQTQVNKCIDAINKAIESLETVGADKTDLKKALKNAKEYLQETSKYTAASIEALKSAYDTAKGVYDDANASQDDVDSQVRVLEYLMNHMSEVSEIEVDKSGLHDLLVTASNLAGREDLYTKESISALKKVIKAAEEVYDNKKATQDEVVAQSNELVSAIMNLEAKPSDSNNNGNNNNGGNNNGGNNNNGNNNNGNSSGLDIKNLTDGVYSITGNMVKIDKTTASMSDAAINHTIKLTVKNGKYYITLNFNGLTISQKLGYLSQLKYFTTGYTLDKYGNPQGTLADATVDSYQKNSDGSLVSDQYGTNYPDEVTFELIPEALKDGYVPLQVFVPIMDAISSGTGTQPVFLKLDWSSLKATTADDPDFDKNDNNGNNNNNNSNGNNNNNNSNGNNNSSSLGNGSLGNNTLGSNSLGSSKLGSSSLGSGSSLKSGTSSLGSGSSLKSGTSSLGSGSSLKSASNVKTNDVVQNNTLWAAILLLGGVALLAGIMEYNKNKRANVK</sequence>
<feature type="coiled-coil region" evidence="3">
    <location>
        <begin position="230"/>
        <end position="266"/>
    </location>
</feature>
<evidence type="ECO:0000256" key="2">
    <source>
        <dbReference type="ARBA" id="ARBA00022729"/>
    </source>
</evidence>
<feature type="coiled-coil region" evidence="3">
    <location>
        <begin position="94"/>
        <end position="130"/>
    </location>
</feature>
<dbReference type="CDD" id="cd06920">
    <property type="entry name" value="NEAT"/>
    <property type="match status" value="1"/>
</dbReference>
<dbReference type="PROSITE" id="PS50978">
    <property type="entry name" value="NEAT"/>
    <property type="match status" value="1"/>
</dbReference>
<evidence type="ECO:0000259" key="7">
    <source>
        <dbReference type="PROSITE" id="PS50978"/>
    </source>
</evidence>
<dbReference type="SUPFAM" id="SSF158911">
    <property type="entry name" value="NEAT domain-like"/>
    <property type="match status" value="1"/>
</dbReference>
<feature type="signal peptide" evidence="6">
    <location>
        <begin position="1"/>
        <end position="20"/>
    </location>
</feature>
<protein>
    <submittedName>
        <fullName evidence="8">NEAT domain-containing protein</fullName>
    </submittedName>
</protein>
<feature type="coiled-coil region" evidence="3">
    <location>
        <begin position="162"/>
        <end position="198"/>
    </location>
</feature>
<dbReference type="PANTHER" id="PTHR34491">
    <property type="entry name" value="A-TYPE INCLUSION PROTEIN, PUTATIVE-RELATED"/>
    <property type="match status" value="1"/>
</dbReference>
<comment type="caution">
    <text evidence="8">The sequence shown here is derived from an EMBL/GenBank/DDBJ whole genome shotgun (WGS) entry which is preliminary data.</text>
</comment>
<evidence type="ECO:0000256" key="5">
    <source>
        <dbReference type="SAM" id="Phobius"/>
    </source>
</evidence>
<evidence type="ECO:0000313" key="8">
    <source>
        <dbReference type="EMBL" id="MEQ2558022.1"/>
    </source>
</evidence>
<dbReference type="EMBL" id="JBBMEX010000008">
    <property type="protein sequence ID" value="MEQ2558022.1"/>
    <property type="molecule type" value="Genomic_DNA"/>
</dbReference>
<dbReference type="InterPro" id="IPR006635">
    <property type="entry name" value="NEAT_dom"/>
</dbReference>
<keyword evidence="5" id="KW-1133">Transmembrane helix</keyword>
<organism evidence="8 9">
    <name type="scientific">Maccoyibacter intestinihominis</name>
    <dbReference type="NCBI Taxonomy" id="3133499"/>
    <lineage>
        <taxon>Bacteria</taxon>
        <taxon>Bacillati</taxon>
        <taxon>Bacillota</taxon>
        <taxon>Clostridia</taxon>
        <taxon>Lachnospirales</taxon>
        <taxon>Lachnospiraceae</taxon>
        <taxon>Maccoyibacter</taxon>
    </lineage>
</organism>
<accession>A0ABV1HG34</accession>
<feature type="region of interest" description="Disordered" evidence="4">
    <location>
        <begin position="1887"/>
        <end position="1921"/>
    </location>
</feature>
<gene>
    <name evidence="8" type="ORF">WMO43_09080</name>
</gene>
<feature type="coiled-coil region" evidence="3">
    <location>
        <begin position="298"/>
        <end position="334"/>
    </location>
</feature>
<evidence type="ECO:0000313" key="9">
    <source>
        <dbReference type="Proteomes" id="UP001454489"/>
    </source>
</evidence>
<feature type="region of interest" description="Disordered" evidence="4">
    <location>
        <begin position="2147"/>
        <end position="2183"/>
    </location>
</feature>
<dbReference type="InterPro" id="IPR037250">
    <property type="entry name" value="NEAT_dom_sf"/>
</dbReference>
<dbReference type="Proteomes" id="UP001454489">
    <property type="component" value="Unassembled WGS sequence"/>
</dbReference>
<evidence type="ECO:0000256" key="4">
    <source>
        <dbReference type="SAM" id="MobiDB-lite"/>
    </source>
</evidence>
<dbReference type="Gene3D" id="1.20.1270.90">
    <property type="entry name" value="AF1782-like"/>
    <property type="match status" value="13"/>
</dbReference>
<dbReference type="Pfam" id="PF05031">
    <property type="entry name" value="NEAT"/>
    <property type="match status" value="1"/>
</dbReference>
<feature type="compositionally biased region" description="Low complexity" evidence="4">
    <location>
        <begin position="2094"/>
        <end position="2134"/>
    </location>
</feature>
<reference evidence="8 9" key="1">
    <citation type="submission" date="2024-03" db="EMBL/GenBank/DDBJ databases">
        <title>Human intestinal bacterial collection.</title>
        <authorList>
            <person name="Pauvert C."/>
            <person name="Hitch T.C.A."/>
            <person name="Clavel T."/>
        </authorList>
    </citation>
    <scope>NUCLEOTIDE SEQUENCE [LARGE SCALE GENOMIC DNA]</scope>
    <source>
        <strain evidence="8 9">CLA-AA-H185</strain>
    </source>
</reference>
<keyword evidence="5" id="KW-0812">Transmembrane</keyword>
<feature type="transmembrane region" description="Helical" evidence="5">
    <location>
        <begin position="2195"/>
        <end position="2214"/>
    </location>
</feature>
<dbReference type="PANTHER" id="PTHR34491:SF156">
    <property type="entry name" value="KINESIN MOTOR DOMAIN-CONTAINING PROTEIN"/>
    <property type="match status" value="1"/>
</dbReference>
<feature type="compositionally biased region" description="Low complexity" evidence="4">
    <location>
        <begin position="2147"/>
        <end position="2180"/>
    </location>
</feature>
<keyword evidence="9" id="KW-1185">Reference proteome</keyword>
<dbReference type="RefSeq" id="WP_353530960.1">
    <property type="nucleotide sequence ID" value="NZ_JBBMEX010000008.1"/>
</dbReference>
<keyword evidence="5" id="KW-0472">Membrane</keyword>
<feature type="region of interest" description="Disordered" evidence="4">
    <location>
        <begin position="2083"/>
        <end position="2134"/>
    </location>
</feature>
<proteinExistence type="predicted"/>
<dbReference type="Pfam" id="PF07554">
    <property type="entry name" value="FIVAR"/>
    <property type="match status" value="10"/>
</dbReference>
<comment type="subcellular location">
    <subcellularLocation>
        <location evidence="1">Cell envelope</location>
    </subcellularLocation>
</comment>
<feature type="chain" id="PRO_5047300730" evidence="6">
    <location>
        <begin position="21"/>
        <end position="2223"/>
    </location>
</feature>
<evidence type="ECO:0000256" key="3">
    <source>
        <dbReference type="SAM" id="Coils"/>
    </source>
</evidence>
<evidence type="ECO:0000256" key="1">
    <source>
        <dbReference type="ARBA" id="ARBA00004196"/>
    </source>
</evidence>